<accession>A0A6C0CMS0</accession>
<organism evidence="1">
    <name type="scientific">viral metagenome</name>
    <dbReference type="NCBI Taxonomy" id="1070528"/>
    <lineage>
        <taxon>unclassified sequences</taxon>
        <taxon>metagenomes</taxon>
        <taxon>organismal metagenomes</taxon>
    </lineage>
</organism>
<evidence type="ECO:0000313" key="1">
    <source>
        <dbReference type="EMBL" id="QHT05180.1"/>
    </source>
</evidence>
<dbReference type="PROSITE" id="PS51257">
    <property type="entry name" value="PROKAR_LIPOPROTEIN"/>
    <property type="match status" value="1"/>
</dbReference>
<proteinExistence type="predicted"/>
<protein>
    <submittedName>
        <fullName evidence="1">Uncharacterized protein</fullName>
    </submittedName>
</protein>
<dbReference type="AlphaFoldDB" id="A0A6C0CMS0"/>
<reference evidence="1" key="1">
    <citation type="journal article" date="2020" name="Nature">
        <title>Giant virus diversity and host interactions through global metagenomics.</title>
        <authorList>
            <person name="Schulz F."/>
            <person name="Roux S."/>
            <person name="Paez-Espino D."/>
            <person name="Jungbluth S."/>
            <person name="Walsh D.A."/>
            <person name="Denef V.J."/>
            <person name="McMahon K.D."/>
            <person name="Konstantinidis K.T."/>
            <person name="Eloe-Fadrosh E.A."/>
            <person name="Kyrpides N.C."/>
            <person name="Woyke T."/>
        </authorList>
    </citation>
    <scope>NUCLEOTIDE SEQUENCE</scope>
    <source>
        <strain evidence="1">GVMAG-M-3300021354-14</strain>
    </source>
</reference>
<dbReference type="EMBL" id="MN739450">
    <property type="protein sequence ID" value="QHT05180.1"/>
    <property type="molecule type" value="Genomic_DNA"/>
</dbReference>
<sequence>MKTPLAIEIYCIHTWLALGQSCRILVVTQYRYRQILTRRPYLTTTANREFTQNETPLAIEIYCIHTCWLALGQSCRILVGLQYRYQQSLNRQTNLTTTANGEFTQMKTPLAKHFHRIHTGLDLGQSCRILVETLYRYRQILYSKQNLTTTANREFTQNETPLDTFLPHPYLVGPRSIA</sequence>
<name>A0A6C0CMS0_9ZZZZ</name>